<dbReference type="EMBL" id="JAEEGB010000025">
    <property type="protein sequence ID" value="MBI6874309.1"/>
    <property type="molecule type" value="Genomic_DNA"/>
</dbReference>
<dbReference type="InterPro" id="IPR015017">
    <property type="entry name" value="DUF1904"/>
</dbReference>
<dbReference type="InterPro" id="IPR014347">
    <property type="entry name" value="Tautomerase/MIF_sf"/>
</dbReference>
<dbReference type="SUPFAM" id="SSF55331">
    <property type="entry name" value="Tautomerase/MIF"/>
    <property type="match status" value="1"/>
</dbReference>
<protein>
    <submittedName>
        <fullName evidence="1">DUF1904 domain-containing protein</fullName>
    </submittedName>
</protein>
<dbReference type="RefSeq" id="WP_211143703.1">
    <property type="nucleotide sequence ID" value="NZ_JAEEGB010000025.1"/>
</dbReference>
<name>A0A934HYE5_9CLOT</name>
<proteinExistence type="predicted"/>
<evidence type="ECO:0000313" key="2">
    <source>
        <dbReference type="Proteomes" id="UP000622687"/>
    </source>
</evidence>
<organism evidence="1 2">
    <name type="scientific">Clostridium aciditolerans</name>
    <dbReference type="NCBI Taxonomy" id="339861"/>
    <lineage>
        <taxon>Bacteria</taxon>
        <taxon>Bacillati</taxon>
        <taxon>Bacillota</taxon>
        <taxon>Clostridia</taxon>
        <taxon>Eubacteriales</taxon>
        <taxon>Clostridiaceae</taxon>
        <taxon>Clostridium</taxon>
    </lineage>
</organism>
<dbReference type="Gene3D" id="3.30.429.10">
    <property type="entry name" value="Macrophage Migration Inhibitory Factor"/>
    <property type="match status" value="1"/>
</dbReference>
<reference evidence="1" key="1">
    <citation type="submission" date="2020-12" db="EMBL/GenBank/DDBJ databases">
        <title>Clostridium thailandense sp. nov., a novel acetogenic bacterium isolated from peat land soil in Thailand.</title>
        <authorList>
            <person name="Chaikitkaew S."/>
            <person name="Birkeland N.K."/>
        </authorList>
    </citation>
    <scope>NUCLEOTIDE SEQUENCE</scope>
    <source>
        <strain evidence="1">DSM 17425</strain>
    </source>
</reference>
<dbReference type="AlphaFoldDB" id="A0A934HYE5"/>
<comment type="caution">
    <text evidence="1">The sequence shown here is derived from an EMBL/GenBank/DDBJ whole genome shotgun (WGS) entry which is preliminary data.</text>
</comment>
<gene>
    <name evidence="1" type="ORF">I6U51_16680</name>
</gene>
<keyword evidence="2" id="KW-1185">Reference proteome</keyword>
<dbReference type="Pfam" id="PF08921">
    <property type="entry name" value="DUF1904"/>
    <property type="match status" value="1"/>
</dbReference>
<dbReference type="Proteomes" id="UP000622687">
    <property type="component" value="Unassembled WGS sequence"/>
</dbReference>
<evidence type="ECO:0000313" key="1">
    <source>
        <dbReference type="EMBL" id="MBI6874309.1"/>
    </source>
</evidence>
<accession>A0A934HYE5</accession>
<sequence length="108" mass="12488">MPQIKVRGVEVSKICSVSTNMIDELENIIGCPRSYFTIECIPSTFIRDGETCEGYPFIEVVWFDRGQEVQDKVAETINNFVHQCGYESIDIFFTVLKENSYYENGQHF</sequence>